<evidence type="ECO:0000313" key="2">
    <source>
        <dbReference type="Proteomes" id="UP000297245"/>
    </source>
</evidence>
<organism evidence="1 2">
    <name type="scientific">Dendrothele bispora (strain CBS 962.96)</name>
    <dbReference type="NCBI Taxonomy" id="1314807"/>
    <lineage>
        <taxon>Eukaryota</taxon>
        <taxon>Fungi</taxon>
        <taxon>Dikarya</taxon>
        <taxon>Basidiomycota</taxon>
        <taxon>Agaricomycotina</taxon>
        <taxon>Agaricomycetes</taxon>
        <taxon>Agaricomycetidae</taxon>
        <taxon>Agaricales</taxon>
        <taxon>Agaricales incertae sedis</taxon>
        <taxon>Dendrothele</taxon>
    </lineage>
</organism>
<dbReference type="EMBL" id="ML179337">
    <property type="protein sequence ID" value="THU90354.1"/>
    <property type="molecule type" value="Genomic_DNA"/>
</dbReference>
<gene>
    <name evidence="1" type="ORF">K435DRAFT_802076</name>
</gene>
<proteinExistence type="predicted"/>
<dbReference type="Proteomes" id="UP000297245">
    <property type="component" value="Unassembled WGS sequence"/>
</dbReference>
<dbReference type="AlphaFoldDB" id="A0A4S8LMA4"/>
<accession>A0A4S8LMA4</accession>
<protein>
    <submittedName>
        <fullName evidence="1">Uncharacterized protein</fullName>
    </submittedName>
</protein>
<evidence type="ECO:0000313" key="1">
    <source>
        <dbReference type="EMBL" id="THU90354.1"/>
    </source>
</evidence>
<sequence length="117" mass="13411">MSEQGQGSVIAPVTKSHKWSHPGIFGLEFNGAREIAPVPSDSSEIGSDDHVIEHFECNVDEDIYYLKAVMMWYQNGEFGEYMDELKELDARIYEVEKWLMFTNDVLGGRVRNILQSH</sequence>
<keyword evidence="2" id="KW-1185">Reference proteome</keyword>
<name>A0A4S8LMA4_DENBC</name>
<reference evidence="1 2" key="1">
    <citation type="journal article" date="2019" name="Nat. Ecol. Evol.">
        <title>Megaphylogeny resolves global patterns of mushroom evolution.</title>
        <authorList>
            <person name="Varga T."/>
            <person name="Krizsan K."/>
            <person name="Foldi C."/>
            <person name="Dima B."/>
            <person name="Sanchez-Garcia M."/>
            <person name="Sanchez-Ramirez S."/>
            <person name="Szollosi G.J."/>
            <person name="Szarkandi J.G."/>
            <person name="Papp V."/>
            <person name="Albert L."/>
            <person name="Andreopoulos W."/>
            <person name="Angelini C."/>
            <person name="Antonin V."/>
            <person name="Barry K.W."/>
            <person name="Bougher N.L."/>
            <person name="Buchanan P."/>
            <person name="Buyck B."/>
            <person name="Bense V."/>
            <person name="Catcheside P."/>
            <person name="Chovatia M."/>
            <person name="Cooper J."/>
            <person name="Damon W."/>
            <person name="Desjardin D."/>
            <person name="Finy P."/>
            <person name="Geml J."/>
            <person name="Haridas S."/>
            <person name="Hughes K."/>
            <person name="Justo A."/>
            <person name="Karasinski D."/>
            <person name="Kautmanova I."/>
            <person name="Kiss B."/>
            <person name="Kocsube S."/>
            <person name="Kotiranta H."/>
            <person name="LaButti K.M."/>
            <person name="Lechner B.E."/>
            <person name="Liimatainen K."/>
            <person name="Lipzen A."/>
            <person name="Lukacs Z."/>
            <person name="Mihaltcheva S."/>
            <person name="Morgado L.N."/>
            <person name="Niskanen T."/>
            <person name="Noordeloos M.E."/>
            <person name="Ohm R.A."/>
            <person name="Ortiz-Santana B."/>
            <person name="Ovrebo C."/>
            <person name="Racz N."/>
            <person name="Riley R."/>
            <person name="Savchenko A."/>
            <person name="Shiryaev A."/>
            <person name="Soop K."/>
            <person name="Spirin V."/>
            <person name="Szebenyi C."/>
            <person name="Tomsovsky M."/>
            <person name="Tulloss R.E."/>
            <person name="Uehling J."/>
            <person name="Grigoriev I.V."/>
            <person name="Vagvolgyi C."/>
            <person name="Papp T."/>
            <person name="Martin F.M."/>
            <person name="Miettinen O."/>
            <person name="Hibbett D.S."/>
            <person name="Nagy L.G."/>
        </authorList>
    </citation>
    <scope>NUCLEOTIDE SEQUENCE [LARGE SCALE GENOMIC DNA]</scope>
    <source>
        <strain evidence="1 2">CBS 962.96</strain>
    </source>
</reference>